<reference evidence="2 3" key="1">
    <citation type="submission" date="2020-09" db="EMBL/GenBank/DDBJ databases">
        <title>Marinomonas sp. nov., isolated from the cysticercosis algae of Qingdao, China.</title>
        <authorList>
            <person name="Sun X."/>
        </authorList>
    </citation>
    <scope>NUCLEOTIDE SEQUENCE [LARGE SCALE GENOMIC DNA]</scope>
    <source>
        <strain evidence="2 3">SM2066</strain>
    </source>
</reference>
<organism evidence="2 3">
    <name type="scientific">Marinomonas colpomeniae</name>
    <dbReference type="NCBI Taxonomy" id="2774408"/>
    <lineage>
        <taxon>Bacteria</taxon>
        <taxon>Pseudomonadati</taxon>
        <taxon>Pseudomonadota</taxon>
        <taxon>Gammaproteobacteria</taxon>
        <taxon>Oceanospirillales</taxon>
        <taxon>Oceanospirillaceae</taxon>
        <taxon>Marinomonas</taxon>
    </lineage>
</organism>
<feature type="domain" description="ABM" evidence="1">
    <location>
        <begin position="2"/>
        <end position="94"/>
    </location>
</feature>
<gene>
    <name evidence="2" type="ORF">IF202_02970</name>
</gene>
<evidence type="ECO:0000313" key="2">
    <source>
        <dbReference type="EMBL" id="MBD5769998.1"/>
    </source>
</evidence>
<accession>A0ABR8NXR3</accession>
<comment type="caution">
    <text evidence="2">The sequence shown here is derived from an EMBL/GenBank/DDBJ whole genome shotgun (WGS) entry which is preliminary data.</text>
</comment>
<dbReference type="GO" id="GO:0004497">
    <property type="term" value="F:monooxygenase activity"/>
    <property type="evidence" value="ECO:0007669"/>
    <property type="project" value="UniProtKB-KW"/>
</dbReference>
<dbReference type="Proteomes" id="UP000604161">
    <property type="component" value="Unassembled WGS sequence"/>
</dbReference>
<proteinExistence type="predicted"/>
<dbReference type="InterPro" id="IPR007138">
    <property type="entry name" value="ABM_dom"/>
</dbReference>
<dbReference type="SUPFAM" id="SSF54909">
    <property type="entry name" value="Dimeric alpha+beta barrel"/>
    <property type="match status" value="1"/>
</dbReference>
<keyword evidence="2" id="KW-0560">Oxidoreductase</keyword>
<dbReference type="InterPro" id="IPR011008">
    <property type="entry name" value="Dimeric_a/b-barrel"/>
</dbReference>
<evidence type="ECO:0000259" key="1">
    <source>
        <dbReference type="PROSITE" id="PS51725"/>
    </source>
</evidence>
<dbReference type="Pfam" id="PF03992">
    <property type="entry name" value="ABM"/>
    <property type="match status" value="1"/>
</dbReference>
<keyword evidence="2" id="KW-0503">Monooxygenase</keyword>
<name>A0ABR8NXR3_9GAMM</name>
<sequence length="97" mass="11093">MYIITVVFSVYKKKLEEFSLLVNKQALDSLTKESDCHTFDVAIGEEEGGIVPFFLYEIYSTKASFDAHLVSDHFSEFSEKTANMVAKKEVNSWNKIN</sequence>
<dbReference type="RefSeq" id="WP_191593370.1">
    <property type="nucleotide sequence ID" value="NZ_JACYFC010000001.1"/>
</dbReference>
<dbReference type="EMBL" id="JACYFC010000001">
    <property type="protein sequence ID" value="MBD5769998.1"/>
    <property type="molecule type" value="Genomic_DNA"/>
</dbReference>
<dbReference type="Gene3D" id="3.30.70.100">
    <property type="match status" value="1"/>
</dbReference>
<dbReference type="PROSITE" id="PS51725">
    <property type="entry name" value="ABM"/>
    <property type="match status" value="1"/>
</dbReference>
<protein>
    <submittedName>
        <fullName evidence="2">Antibiotic biosynthesis monooxygenase</fullName>
    </submittedName>
</protein>
<evidence type="ECO:0000313" key="3">
    <source>
        <dbReference type="Proteomes" id="UP000604161"/>
    </source>
</evidence>
<keyword evidence="3" id="KW-1185">Reference proteome</keyword>